<feature type="compositionally biased region" description="Polar residues" evidence="1">
    <location>
        <begin position="158"/>
        <end position="173"/>
    </location>
</feature>
<comment type="caution">
    <text evidence="2">The sequence shown here is derived from an EMBL/GenBank/DDBJ whole genome shotgun (WGS) entry which is preliminary data.</text>
</comment>
<feature type="region of interest" description="Disordered" evidence="1">
    <location>
        <begin position="215"/>
        <end position="272"/>
    </location>
</feature>
<dbReference type="PANTHER" id="PTHR46645">
    <property type="entry name" value="GRAM DOMAIN-CONTAINING PROTEIN 2B-RELATED"/>
    <property type="match status" value="1"/>
</dbReference>
<protein>
    <submittedName>
        <fullName evidence="2">Uncharacterized protein</fullName>
    </submittedName>
</protein>
<dbReference type="Proteomes" id="UP001148018">
    <property type="component" value="Unassembled WGS sequence"/>
</dbReference>
<proteinExistence type="predicted"/>
<feature type="compositionally biased region" description="Low complexity" evidence="1">
    <location>
        <begin position="254"/>
        <end position="265"/>
    </location>
</feature>
<feature type="region of interest" description="Disordered" evidence="1">
    <location>
        <begin position="152"/>
        <end position="200"/>
    </location>
</feature>
<gene>
    <name evidence="2" type="ORF">NHX12_028783</name>
</gene>
<dbReference type="EMBL" id="JANIIK010000044">
    <property type="protein sequence ID" value="KAJ3604042.1"/>
    <property type="molecule type" value="Genomic_DNA"/>
</dbReference>
<dbReference type="PANTHER" id="PTHR46645:SF2">
    <property type="entry name" value="GRAM DOMAIN-CONTAINING PROTEIN 2B"/>
    <property type="match status" value="1"/>
</dbReference>
<keyword evidence="3" id="KW-1185">Reference proteome</keyword>
<evidence type="ECO:0000256" key="1">
    <source>
        <dbReference type="SAM" id="MobiDB-lite"/>
    </source>
</evidence>
<sequence>MTDPPVNHPPDRSRVCYKVSLGCESLDYHSDADAVCEQHQRHAGSERIHQDLEHSERRKPTLVRSKTFDHSLLNHVPQDSEVKVERKKSHYSQLSKTNSQYHKIFKDICKEELLRQIFGKDTKIAIPVVSITHIKKTKTAILVPNALVVATSRDREMSPSSSPFPTAKSSFRVQSELEVRREDLEESSSSDSPTPDHHKMAEYPVPTLLEVLKHAEDPDSLDRKTQQSPALQPAEPLCSGPEEPPETAGRGCCMMSSLPEMSSLPDDVIAAG</sequence>
<feature type="compositionally biased region" description="Basic and acidic residues" evidence="1">
    <location>
        <begin position="215"/>
        <end position="225"/>
    </location>
</feature>
<name>A0A9Q0EA19_9TELE</name>
<dbReference type="AlphaFoldDB" id="A0A9Q0EA19"/>
<dbReference type="GO" id="GO:0005881">
    <property type="term" value="C:cytoplasmic microtubule"/>
    <property type="evidence" value="ECO:0007669"/>
    <property type="project" value="TreeGrafter"/>
</dbReference>
<dbReference type="OrthoDB" id="74360at2759"/>
<dbReference type="InterPro" id="IPR052633">
    <property type="entry name" value="GRAM_domain_protein_2B"/>
</dbReference>
<accession>A0A9Q0EA19</accession>
<evidence type="ECO:0000313" key="3">
    <source>
        <dbReference type="Proteomes" id="UP001148018"/>
    </source>
</evidence>
<evidence type="ECO:0000313" key="2">
    <source>
        <dbReference type="EMBL" id="KAJ3604042.1"/>
    </source>
</evidence>
<reference evidence="2" key="1">
    <citation type="submission" date="2022-07" db="EMBL/GenBank/DDBJ databases">
        <title>Chromosome-level genome of Muraenolepis orangiensis.</title>
        <authorList>
            <person name="Kim J."/>
        </authorList>
    </citation>
    <scope>NUCLEOTIDE SEQUENCE</scope>
    <source>
        <strain evidence="2">KU_S4_2022</strain>
        <tissue evidence="2">Muscle</tissue>
    </source>
</reference>
<organism evidence="2 3">
    <name type="scientific">Muraenolepis orangiensis</name>
    <name type="common">Patagonian moray cod</name>
    <dbReference type="NCBI Taxonomy" id="630683"/>
    <lineage>
        <taxon>Eukaryota</taxon>
        <taxon>Metazoa</taxon>
        <taxon>Chordata</taxon>
        <taxon>Craniata</taxon>
        <taxon>Vertebrata</taxon>
        <taxon>Euteleostomi</taxon>
        <taxon>Actinopterygii</taxon>
        <taxon>Neopterygii</taxon>
        <taxon>Teleostei</taxon>
        <taxon>Neoteleostei</taxon>
        <taxon>Acanthomorphata</taxon>
        <taxon>Zeiogadaria</taxon>
        <taxon>Gadariae</taxon>
        <taxon>Gadiformes</taxon>
        <taxon>Muraenolepidoidei</taxon>
        <taxon>Muraenolepididae</taxon>
        <taxon>Muraenolepis</taxon>
    </lineage>
</organism>